<dbReference type="FunCoup" id="A0A1Y1Y8M4">
    <property type="interactions" value="80"/>
</dbReference>
<feature type="transmembrane region" description="Helical" evidence="1">
    <location>
        <begin position="59"/>
        <end position="79"/>
    </location>
</feature>
<proteinExistence type="predicted"/>
<protein>
    <submittedName>
        <fullName evidence="2">Uncharacterized protein</fullName>
    </submittedName>
</protein>
<evidence type="ECO:0000256" key="1">
    <source>
        <dbReference type="SAM" id="Phobius"/>
    </source>
</evidence>
<keyword evidence="1" id="KW-1133">Transmembrane helix</keyword>
<evidence type="ECO:0000313" key="3">
    <source>
        <dbReference type="Proteomes" id="UP000193498"/>
    </source>
</evidence>
<reference evidence="2 3" key="1">
    <citation type="submission" date="2016-07" db="EMBL/GenBank/DDBJ databases">
        <title>Pervasive Adenine N6-methylation of Active Genes in Fungi.</title>
        <authorList>
            <consortium name="DOE Joint Genome Institute"/>
            <person name="Mondo S.J."/>
            <person name="Dannebaum R.O."/>
            <person name="Kuo R.C."/>
            <person name="Labutti K."/>
            <person name="Haridas S."/>
            <person name="Kuo A."/>
            <person name="Salamov A."/>
            <person name="Ahrendt S.R."/>
            <person name="Lipzen A."/>
            <person name="Sullivan W."/>
            <person name="Andreopoulos W.B."/>
            <person name="Clum A."/>
            <person name="Lindquist E."/>
            <person name="Daum C."/>
            <person name="Ramamoorthy G.K."/>
            <person name="Gryganskyi A."/>
            <person name="Culley D."/>
            <person name="Magnuson J.K."/>
            <person name="James T.Y."/>
            <person name="O'Malley M.A."/>
            <person name="Stajich J.E."/>
            <person name="Spatafora J.W."/>
            <person name="Visel A."/>
            <person name="Grigoriev I.V."/>
        </authorList>
    </citation>
    <scope>NUCLEOTIDE SEQUENCE [LARGE SCALE GENOMIC DNA]</scope>
    <source>
        <strain evidence="2 3">CBS 931.73</strain>
    </source>
</reference>
<dbReference type="PANTHER" id="PTHR28251:SF1">
    <property type="entry name" value="V-TYPE ATPASE ASSEMBLY FACTOR PKR1"/>
    <property type="match status" value="1"/>
</dbReference>
<evidence type="ECO:0000313" key="2">
    <source>
        <dbReference type="EMBL" id="ORX94343.1"/>
    </source>
</evidence>
<accession>A0A1Y1Y8M4</accession>
<dbReference type="AlphaFoldDB" id="A0A1Y1Y8M4"/>
<keyword evidence="1" id="KW-0812">Transmembrane</keyword>
<sequence>MSNKTTEKPQGSSEGLLADIWSSIFTPGVNGSVVKVMNISFIAALASLGFLAFATGGNIHAIIVLVITACLFVAINLLVKEMEKIKAAEEATETKKEN</sequence>
<dbReference type="InterPro" id="IPR013945">
    <property type="entry name" value="Pkr1"/>
</dbReference>
<dbReference type="GO" id="GO:0005789">
    <property type="term" value="C:endoplasmic reticulum membrane"/>
    <property type="evidence" value="ECO:0007669"/>
    <property type="project" value="TreeGrafter"/>
</dbReference>
<comment type="caution">
    <text evidence="2">The sequence shown here is derived from an EMBL/GenBank/DDBJ whole genome shotgun (WGS) entry which is preliminary data.</text>
</comment>
<dbReference type="OrthoDB" id="9626941at2759"/>
<organism evidence="2 3">
    <name type="scientific">Basidiobolus meristosporus CBS 931.73</name>
    <dbReference type="NCBI Taxonomy" id="1314790"/>
    <lineage>
        <taxon>Eukaryota</taxon>
        <taxon>Fungi</taxon>
        <taxon>Fungi incertae sedis</taxon>
        <taxon>Zoopagomycota</taxon>
        <taxon>Entomophthoromycotina</taxon>
        <taxon>Basidiobolomycetes</taxon>
        <taxon>Basidiobolales</taxon>
        <taxon>Basidiobolaceae</taxon>
        <taxon>Basidiobolus</taxon>
    </lineage>
</organism>
<dbReference type="EMBL" id="MCFE01000207">
    <property type="protein sequence ID" value="ORX94343.1"/>
    <property type="molecule type" value="Genomic_DNA"/>
</dbReference>
<keyword evidence="1" id="KW-0472">Membrane</keyword>
<keyword evidence="3" id="KW-1185">Reference proteome</keyword>
<dbReference type="Pfam" id="PF08636">
    <property type="entry name" value="Pkr1"/>
    <property type="match status" value="1"/>
</dbReference>
<dbReference type="PANTHER" id="PTHR28251">
    <property type="entry name" value="V-TYPE ATPASE ASSEMBLY FACTOR PKR1"/>
    <property type="match status" value="1"/>
</dbReference>
<dbReference type="GO" id="GO:0070072">
    <property type="term" value="P:vacuolar proton-transporting V-type ATPase complex assembly"/>
    <property type="evidence" value="ECO:0007669"/>
    <property type="project" value="InterPro"/>
</dbReference>
<dbReference type="InParanoid" id="A0A1Y1Y8M4"/>
<feature type="transmembrane region" description="Helical" evidence="1">
    <location>
        <begin position="33"/>
        <end position="53"/>
    </location>
</feature>
<gene>
    <name evidence="2" type="ORF">K493DRAFT_315537</name>
</gene>
<dbReference type="Proteomes" id="UP000193498">
    <property type="component" value="Unassembled WGS sequence"/>
</dbReference>
<name>A0A1Y1Y8M4_9FUNG</name>